<evidence type="ECO:0000313" key="1">
    <source>
        <dbReference type="EMBL" id="SUZ64292.1"/>
    </source>
</evidence>
<dbReference type="AlphaFoldDB" id="A0A381PBC9"/>
<sequence length="96" mass="10351">MFRPLAIPGLTGCQDVAGQAVRVGGVDLIGLEDMVWHDHAEETQSVAQFSDVGQRVGLGAGAAVREVKAIFHQKYSWNYVRELAGGKRSLSGKKRA</sequence>
<gene>
    <name evidence="1" type="ORF">METZ01_LOCUS17146</name>
</gene>
<dbReference type="EMBL" id="UINC01000930">
    <property type="protein sequence ID" value="SUZ64292.1"/>
    <property type="molecule type" value="Genomic_DNA"/>
</dbReference>
<name>A0A381PBC9_9ZZZZ</name>
<protein>
    <submittedName>
        <fullName evidence="1">Uncharacterized protein</fullName>
    </submittedName>
</protein>
<accession>A0A381PBC9</accession>
<proteinExistence type="predicted"/>
<organism evidence="1">
    <name type="scientific">marine metagenome</name>
    <dbReference type="NCBI Taxonomy" id="408172"/>
    <lineage>
        <taxon>unclassified sequences</taxon>
        <taxon>metagenomes</taxon>
        <taxon>ecological metagenomes</taxon>
    </lineage>
</organism>
<reference evidence="1" key="1">
    <citation type="submission" date="2018-05" db="EMBL/GenBank/DDBJ databases">
        <authorList>
            <person name="Lanie J.A."/>
            <person name="Ng W.-L."/>
            <person name="Kazmierczak K.M."/>
            <person name="Andrzejewski T.M."/>
            <person name="Davidsen T.M."/>
            <person name="Wayne K.J."/>
            <person name="Tettelin H."/>
            <person name="Glass J.I."/>
            <person name="Rusch D."/>
            <person name="Podicherti R."/>
            <person name="Tsui H.-C.T."/>
            <person name="Winkler M.E."/>
        </authorList>
    </citation>
    <scope>NUCLEOTIDE SEQUENCE</scope>
</reference>